<comment type="similarity">
    <text evidence="1">Belongs to the NmrA-type oxidoreductase family.</text>
</comment>
<dbReference type="Proteomes" id="UP000253529">
    <property type="component" value="Unassembled WGS sequence"/>
</dbReference>
<evidence type="ECO:0000313" key="4">
    <source>
        <dbReference type="EMBL" id="RBP10358.1"/>
    </source>
</evidence>
<dbReference type="InterPro" id="IPR008030">
    <property type="entry name" value="NmrA-like"/>
</dbReference>
<comment type="caution">
    <text evidence="4">The sequence shown here is derived from an EMBL/GenBank/DDBJ whole genome shotgun (WGS) entry which is preliminary data.</text>
</comment>
<sequence length="308" mass="33528">METTIVTVVGASGTLGSHIVEALLERGARVRAMVRATSDRTKLEALGVTDFVVADLNDPASLQRAMTAEPRARAVIASAAGFSAHSARTKGDNSRTDTEGYRNLVDATKSAGVARVVLISILECDKAIEVPHFYQKFQTEKYLAEKRQPYLSLRAGAFLDRAKDIVPDRVRKGCFPDILPGVPMALVYSRDLARYAAQAALDVPASALNQSVDIGCDTPATGAMVAAAFTRVLGRPVVAKRVFPRIFFTVMPPLVRFMPRLRDSLAVVAWLRKGGYVSRDTQKQKTLFGELPTIEETVARYCQDKGLV</sequence>
<evidence type="ECO:0000259" key="3">
    <source>
        <dbReference type="Pfam" id="PF05368"/>
    </source>
</evidence>
<protein>
    <submittedName>
        <fullName evidence="4">Uncharacterized protein YbjT (DUF2867 family)</fullName>
    </submittedName>
</protein>
<dbReference type="AlphaFoldDB" id="A0A366F6U0"/>
<dbReference type="EMBL" id="QNRK01000019">
    <property type="protein sequence ID" value="RBP10358.1"/>
    <property type="molecule type" value="Genomic_DNA"/>
</dbReference>
<dbReference type="InterPro" id="IPR051164">
    <property type="entry name" value="NmrA-like_oxidored"/>
</dbReference>
<dbReference type="OrthoDB" id="9798669at2"/>
<reference evidence="4 5" key="1">
    <citation type="submission" date="2018-06" db="EMBL/GenBank/DDBJ databases">
        <title>Genomic Encyclopedia of Type Strains, Phase IV (KMG-IV): sequencing the most valuable type-strain genomes for metagenomic binning, comparative biology and taxonomic classification.</title>
        <authorList>
            <person name="Goeker M."/>
        </authorList>
    </citation>
    <scope>NUCLEOTIDE SEQUENCE [LARGE SCALE GENOMIC DNA]</scope>
    <source>
        <strain evidence="4 5">DSM 24875</strain>
    </source>
</reference>
<gene>
    <name evidence="4" type="ORF">DFR50_11929</name>
</gene>
<proteinExistence type="inferred from homology"/>
<keyword evidence="2" id="KW-0521">NADP</keyword>
<evidence type="ECO:0000256" key="1">
    <source>
        <dbReference type="ARBA" id="ARBA00006328"/>
    </source>
</evidence>
<dbReference type="Pfam" id="PF05368">
    <property type="entry name" value="NmrA"/>
    <property type="match status" value="1"/>
</dbReference>
<dbReference type="Gene3D" id="3.40.50.720">
    <property type="entry name" value="NAD(P)-binding Rossmann-like Domain"/>
    <property type="match status" value="1"/>
</dbReference>
<accession>A0A366F6U0</accession>
<organism evidence="4 5">
    <name type="scientific">Roseiarcus fermentans</name>
    <dbReference type="NCBI Taxonomy" id="1473586"/>
    <lineage>
        <taxon>Bacteria</taxon>
        <taxon>Pseudomonadati</taxon>
        <taxon>Pseudomonadota</taxon>
        <taxon>Alphaproteobacteria</taxon>
        <taxon>Hyphomicrobiales</taxon>
        <taxon>Roseiarcaceae</taxon>
        <taxon>Roseiarcus</taxon>
    </lineage>
</organism>
<evidence type="ECO:0000256" key="2">
    <source>
        <dbReference type="ARBA" id="ARBA00022857"/>
    </source>
</evidence>
<keyword evidence="5" id="KW-1185">Reference proteome</keyword>
<name>A0A366F6U0_9HYPH</name>
<dbReference type="PANTHER" id="PTHR42748:SF7">
    <property type="entry name" value="NMRA LIKE REDOX SENSOR 1-RELATED"/>
    <property type="match status" value="1"/>
</dbReference>
<dbReference type="InterPro" id="IPR036291">
    <property type="entry name" value="NAD(P)-bd_dom_sf"/>
</dbReference>
<evidence type="ECO:0000313" key="5">
    <source>
        <dbReference type="Proteomes" id="UP000253529"/>
    </source>
</evidence>
<feature type="domain" description="NmrA-like" evidence="3">
    <location>
        <begin position="4"/>
        <end position="252"/>
    </location>
</feature>
<dbReference type="PANTHER" id="PTHR42748">
    <property type="entry name" value="NITROGEN METABOLITE REPRESSION PROTEIN NMRA FAMILY MEMBER"/>
    <property type="match status" value="1"/>
</dbReference>
<dbReference type="SUPFAM" id="SSF51735">
    <property type="entry name" value="NAD(P)-binding Rossmann-fold domains"/>
    <property type="match status" value="1"/>
</dbReference>
<dbReference type="RefSeq" id="WP_113890486.1">
    <property type="nucleotide sequence ID" value="NZ_QNRK01000019.1"/>
</dbReference>